<dbReference type="InterPro" id="IPR027417">
    <property type="entry name" value="P-loop_NTPase"/>
</dbReference>
<keyword evidence="6 8" id="KW-0342">GTP-binding</keyword>
<evidence type="ECO:0000313" key="10">
    <source>
        <dbReference type="EMBL" id="SET62423.1"/>
    </source>
</evidence>
<dbReference type="RefSeq" id="WP_090734922.1">
    <property type="nucleotide sequence ID" value="NZ_CP177219.1"/>
</dbReference>
<dbReference type="InterPro" id="IPR009022">
    <property type="entry name" value="EFG_III"/>
</dbReference>
<dbReference type="InterPro" id="IPR041095">
    <property type="entry name" value="EFG_II"/>
</dbReference>
<dbReference type="PANTHER" id="PTHR43261">
    <property type="entry name" value="TRANSLATION ELONGATION FACTOR G-RELATED"/>
    <property type="match status" value="1"/>
</dbReference>
<dbReference type="Proteomes" id="UP000199180">
    <property type="component" value="Unassembled WGS sequence"/>
</dbReference>
<comment type="similarity">
    <text evidence="1 8">Belongs to the TRAFAC class translation factor GTPase superfamily. Classic translation factor GTPase family. EF-G/EF-2 subfamily.</text>
</comment>
<sequence>MARDYPLQRYRNFGIMAHIDAGKTTTTERILFYTGKSHKIGEVHDGAATMDWMEQEQERGITITSAATTTFWQRQEDPTADGTSDTKYRFNIIDTPGHVDFTIEVERSLAVLDGAICLLDANAGVEPQTETVWRQADRYQVPRIVFVNKMDKIGADFFNCVKMIKDRTGGTPCPIAFPIGAEDKLEGIVDLIKMEEWVWIGEDLGASWVRQPIRDELKDLADEWRSNMIELAVEQDDEAMEAYLEGNEPDEATLRQLIRKGTLSLSFFPVTAGSAFKNKGVQPLLNSVIDFLPAPIDVPVLKGFAPDDETETRNIERPADDSAPFSALAFKIMNDPFVGSLTFSRIYSGVLKKGDSIINSTKGKRERIGRMMMMHSISREEIEEAFAGDIIALAGLKETTTGDTLCDSSKQVVLETMTFPDPVIEIAVEPKSKADQEKMGLALQRLAAEDPSFRVETDLESGQTIMKGMGELHLDILVDRMKREFKVEANIGAPQVAYRETISQPAEIDYTHKKQTGGTGQFARVKLQIDPTEPGEGYSFESKIVGGAVPKEYIPGVEKGIKSVMDSGPLAGFPVIDFKVALLDGAFHDVDSSVLAFEIASRAAMREGLRKAGAKLLEPIMKVEVVTPEEYTGSIIGDLTSRRGMVRGQDSRGNANVIDAAVPLANMFGYINNLRSMSSGRAVFTMQFSHYEGVPQNISDEIQKKYA</sequence>
<dbReference type="NCBIfam" id="TIGR00484">
    <property type="entry name" value="EF-G"/>
    <property type="match status" value="1"/>
</dbReference>
<dbReference type="CDD" id="cd16262">
    <property type="entry name" value="EFG_III"/>
    <property type="match status" value="1"/>
</dbReference>
<dbReference type="InterPro" id="IPR005517">
    <property type="entry name" value="Transl_elong_EFG/EF2_IV"/>
</dbReference>
<evidence type="ECO:0000259" key="9">
    <source>
        <dbReference type="PROSITE" id="PS51722"/>
    </source>
</evidence>
<dbReference type="InterPro" id="IPR035647">
    <property type="entry name" value="EFG_III/V"/>
</dbReference>
<dbReference type="FunFam" id="3.30.70.240:FF:000001">
    <property type="entry name" value="Elongation factor G"/>
    <property type="match status" value="1"/>
</dbReference>
<feature type="binding site" evidence="8">
    <location>
        <begin position="94"/>
        <end position="98"/>
    </location>
    <ligand>
        <name>GTP</name>
        <dbReference type="ChEBI" id="CHEBI:37565"/>
    </ligand>
</feature>
<organism evidence="10 11">
    <name type="scientific">Paracoccus homiensis</name>
    <dbReference type="NCBI Taxonomy" id="364199"/>
    <lineage>
        <taxon>Bacteria</taxon>
        <taxon>Pseudomonadati</taxon>
        <taxon>Pseudomonadota</taxon>
        <taxon>Alphaproteobacteria</taxon>
        <taxon>Rhodobacterales</taxon>
        <taxon>Paracoccaceae</taxon>
        <taxon>Paracoccus</taxon>
    </lineage>
</organism>
<dbReference type="InterPro" id="IPR014721">
    <property type="entry name" value="Ribsml_uS5_D2-typ_fold_subgr"/>
</dbReference>
<dbReference type="Gene3D" id="2.40.30.10">
    <property type="entry name" value="Translation factors"/>
    <property type="match status" value="1"/>
</dbReference>
<dbReference type="FunFam" id="3.30.70.870:FF:000001">
    <property type="entry name" value="Elongation factor G"/>
    <property type="match status" value="1"/>
</dbReference>
<dbReference type="SMART" id="SM00889">
    <property type="entry name" value="EFG_IV"/>
    <property type="match status" value="1"/>
</dbReference>
<dbReference type="GO" id="GO:0003924">
    <property type="term" value="F:GTPase activity"/>
    <property type="evidence" value="ECO:0007669"/>
    <property type="project" value="InterPro"/>
</dbReference>
<dbReference type="SUPFAM" id="SSF54211">
    <property type="entry name" value="Ribosomal protein S5 domain 2-like"/>
    <property type="match status" value="1"/>
</dbReference>
<proteinExistence type="inferred from homology"/>
<feature type="binding site" evidence="8">
    <location>
        <begin position="17"/>
        <end position="24"/>
    </location>
    <ligand>
        <name>GTP</name>
        <dbReference type="ChEBI" id="CHEBI:37565"/>
    </ligand>
</feature>
<evidence type="ECO:0000256" key="5">
    <source>
        <dbReference type="ARBA" id="ARBA00022917"/>
    </source>
</evidence>
<evidence type="ECO:0000256" key="4">
    <source>
        <dbReference type="ARBA" id="ARBA00022768"/>
    </source>
</evidence>
<keyword evidence="8" id="KW-0963">Cytoplasm</keyword>
<feature type="domain" description="Tr-type G" evidence="9">
    <location>
        <begin position="8"/>
        <end position="296"/>
    </location>
</feature>
<evidence type="ECO:0000313" key="11">
    <source>
        <dbReference type="Proteomes" id="UP000199180"/>
    </source>
</evidence>
<dbReference type="InterPro" id="IPR031157">
    <property type="entry name" value="G_TR_CS"/>
</dbReference>
<dbReference type="InterPro" id="IPR004540">
    <property type="entry name" value="Transl_elong_EFG/EF2"/>
</dbReference>
<dbReference type="Gene3D" id="3.30.230.10">
    <property type="match status" value="1"/>
</dbReference>
<dbReference type="PROSITE" id="PS00301">
    <property type="entry name" value="G_TR_1"/>
    <property type="match status" value="1"/>
</dbReference>
<dbReference type="Gene3D" id="3.30.70.240">
    <property type="match status" value="1"/>
</dbReference>
<keyword evidence="3 8" id="KW-0547">Nucleotide-binding</keyword>
<evidence type="ECO:0000256" key="8">
    <source>
        <dbReference type="HAMAP-Rule" id="MF_00054"/>
    </source>
</evidence>
<dbReference type="AlphaFoldDB" id="A0A1I0FY19"/>
<comment type="subcellular location">
    <subcellularLocation>
        <location evidence="8">Cytoplasm</location>
    </subcellularLocation>
</comment>
<dbReference type="GO" id="GO:0097216">
    <property type="term" value="F:guanosine tetraphosphate binding"/>
    <property type="evidence" value="ECO:0007669"/>
    <property type="project" value="UniProtKB-ARBA"/>
</dbReference>
<reference evidence="10 11" key="1">
    <citation type="submission" date="2016-10" db="EMBL/GenBank/DDBJ databases">
        <authorList>
            <person name="de Groot N.N."/>
        </authorList>
    </citation>
    <scope>NUCLEOTIDE SEQUENCE [LARGE SCALE GENOMIC DNA]</scope>
    <source>
        <strain evidence="10 11">DSM 17862</strain>
    </source>
</reference>
<keyword evidence="11" id="KW-1185">Reference proteome</keyword>
<name>A0A1I0FY19_9RHOB</name>
<dbReference type="InterPro" id="IPR005225">
    <property type="entry name" value="Small_GTP-bd"/>
</dbReference>
<dbReference type="GO" id="GO:0005737">
    <property type="term" value="C:cytoplasm"/>
    <property type="evidence" value="ECO:0007669"/>
    <property type="project" value="UniProtKB-SubCell"/>
</dbReference>
<dbReference type="GO" id="GO:0032790">
    <property type="term" value="P:ribosome disassembly"/>
    <property type="evidence" value="ECO:0007669"/>
    <property type="project" value="TreeGrafter"/>
</dbReference>
<dbReference type="InterPro" id="IPR009000">
    <property type="entry name" value="Transl_B-barrel_sf"/>
</dbReference>
<dbReference type="Pfam" id="PF00009">
    <property type="entry name" value="GTP_EFTU"/>
    <property type="match status" value="1"/>
</dbReference>
<dbReference type="FunFam" id="3.40.50.300:FF:000029">
    <property type="entry name" value="Elongation factor G"/>
    <property type="match status" value="1"/>
</dbReference>
<dbReference type="Gene3D" id="3.40.50.300">
    <property type="entry name" value="P-loop containing nucleotide triphosphate hydrolases"/>
    <property type="match status" value="1"/>
</dbReference>
<dbReference type="PROSITE" id="PS51722">
    <property type="entry name" value="G_TR_2"/>
    <property type="match status" value="1"/>
</dbReference>
<dbReference type="SUPFAM" id="SSF52540">
    <property type="entry name" value="P-loop containing nucleoside triphosphate hydrolases"/>
    <property type="match status" value="1"/>
</dbReference>
<dbReference type="PRINTS" id="PR00315">
    <property type="entry name" value="ELONGATNFCT"/>
</dbReference>
<dbReference type="SUPFAM" id="SSF54980">
    <property type="entry name" value="EF-G C-terminal domain-like"/>
    <property type="match status" value="2"/>
</dbReference>
<evidence type="ECO:0000256" key="7">
    <source>
        <dbReference type="ARBA" id="ARBA00024731"/>
    </source>
</evidence>
<dbReference type="FunFam" id="2.40.30.10:FF:000006">
    <property type="entry name" value="Elongation factor G"/>
    <property type="match status" value="1"/>
</dbReference>
<dbReference type="CDD" id="cd03713">
    <property type="entry name" value="EFG_mtEFG_C"/>
    <property type="match status" value="1"/>
</dbReference>
<accession>A0A1I0FY19</accession>
<dbReference type="NCBIfam" id="TIGR00231">
    <property type="entry name" value="small_GTP"/>
    <property type="match status" value="1"/>
</dbReference>
<evidence type="ECO:0000256" key="1">
    <source>
        <dbReference type="ARBA" id="ARBA00005870"/>
    </source>
</evidence>
<dbReference type="InterPro" id="IPR035649">
    <property type="entry name" value="EFG_V"/>
</dbReference>
<feature type="binding site" evidence="8">
    <location>
        <begin position="148"/>
        <end position="151"/>
    </location>
    <ligand>
        <name>GTP</name>
        <dbReference type="ChEBI" id="CHEBI:37565"/>
    </ligand>
</feature>
<dbReference type="InterPro" id="IPR020568">
    <property type="entry name" value="Ribosomal_Su5_D2-typ_SF"/>
</dbReference>
<dbReference type="PANTHER" id="PTHR43261:SF1">
    <property type="entry name" value="RIBOSOME-RELEASING FACTOR 2, MITOCHONDRIAL"/>
    <property type="match status" value="1"/>
</dbReference>
<dbReference type="CDD" id="cd01434">
    <property type="entry name" value="EFG_mtEFG1_IV"/>
    <property type="match status" value="1"/>
</dbReference>
<dbReference type="Pfam" id="PF00679">
    <property type="entry name" value="EFG_C"/>
    <property type="match status" value="1"/>
</dbReference>
<dbReference type="GO" id="GO:0003746">
    <property type="term" value="F:translation elongation factor activity"/>
    <property type="evidence" value="ECO:0007669"/>
    <property type="project" value="UniProtKB-UniRule"/>
</dbReference>
<protein>
    <recommendedName>
        <fullName evidence="2 8">Elongation factor G</fullName>
        <shortName evidence="8">EF-G</shortName>
    </recommendedName>
</protein>
<dbReference type="InterPro" id="IPR053905">
    <property type="entry name" value="EF-G-like_DII"/>
</dbReference>
<dbReference type="InterPro" id="IPR000640">
    <property type="entry name" value="EFG_V-like"/>
</dbReference>
<dbReference type="SUPFAM" id="SSF50447">
    <property type="entry name" value="Translation proteins"/>
    <property type="match status" value="1"/>
</dbReference>
<dbReference type="Pfam" id="PF03764">
    <property type="entry name" value="EFG_IV"/>
    <property type="match status" value="1"/>
</dbReference>
<dbReference type="Pfam" id="PF22042">
    <property type="entry name" value="EF-G_D2"/>
    <property type="match status" value="1"/>
</dbReference>
<evidence type="ECO:0000256" key="2">
    <source>
        <dbReference type="ARBA" id="ARBA00017872"/>
    </source>
</evidence>
<dbReference type="CDD" id="cd01886">
    <property type="entry name" value="EF-G"/>
    <property type="match status" value="1"/>
</dbReference>
<evidence type="ECO:0000256" key="3">
    <source>
        <dbReference type="ARBA" id="ARBA00022741"/>
    </source>
</evidence>
<dbReference type="InterPro" id="IPR000795">
    <property type="entry name" value="T_Tr_GTP-bd_dom"/>
</dbReference>
<keyword evidence="5 8" id="KW-0648">Protein biosynthesis</keyword>
<dbReference type="OrthoDB" id="9802948at2"/>
<dbReference type="CDD" id="cd04088">
    <property type="entry name" value="EFG_mtEFG_II"/>
    <property type="match status" value="1"/>
</dbReference>
<evidence type="ECO:0000256" key="6">
    <source>
        <dbReference type="ARBA" id="ARBA00023134"/>
    </source>
</evidence>
<dbReference type="GO" id="GO:0005525">
    <property type="term" value="F:GTP binding"/>
    <property type="evidence" value="ECO:0007669"/>
    <property type="project" value="UniProtKB-UniRule"/>
</dbReference>
<dbReference type="SMART" id="SM00838">
    <property type="entry name" value="EFG_C"/>
    <property type="match status" value="1"/>
</dbReference>
<dbReference type="HAMAP" id="MF_00054_B">
    <property type="entry name" value="EF_G_EF_2_B"/>
    <property type="match status" value="1"/>
</dbReference>
<comment type="function">
    <text evidence="7 8">Catalyzes the GTP-dependent ribosomal translocation step during translation elongation. During this step, the ribosome changes from the pre-translocational (PRE) to the post-translocational (POST) state as the newly formed A-site-bound peptidyl-tRNA and P-site-bound deacylated tRNA move to the P and E sites, respectively. Catalyzes the coordinated movement of the two tRNA molecules, the mRNA and conformational changes in the ribosome.</text>
</comment>
<keyword evidence="4 8" id="KW-0251">Elongation factor</keyword>
<dbReference type="STRING" id="364199.SAMN04489858_10776"/>
<dbReference type="NCBIfam" id="NF009381">
    <property type="entry name" value="PRK12740.1-5"/>
    <property type="match status" value="1"/>
</dbReference>
<dbReference type="FunFam" id="3.30.230.10:FF:000003">
    <property type="entry name" value="Elongation factor G"/>
    <property type="match status" value="1"/>
</dbReference>
<gene>
    <name evidence="8" type="primary">fusA</name>
    <name evidence="10" type="ORF">SAMN04489858_10776</name>
</gene>
<dbReference type="EMBL" id="FOHO01000007">
    <property type="protein sequence ID" value="SET62423.1"/>
    <property type="molecule type" value="Genomic_DNA"/>
</dbReference>
<dbReference type="Gene3D" id="3.30.70.870">
    <property type="entry name" value="Elongation Factor G (Translational Gtpase), domain 3"/>
    <property type="match status" value="1"/>
</dbReference>
<dbReference type="Pfam" id="PF14492">
    <property type="entry name" value="EFG_III"/>
    <property type="match status" value="1"/>
</dbReference>
<dbReference type="InterPro" id="IPR047872">
    <property type="entry name" value="EFG_IV"/>
</dbReference>